<comment type="similarity">
    <text evidence="1">Belongs to the PrpD family.</text>
</comment>
<dbReference type="Pfam" id="PF03972">
    <property type="entry name" value="MmgE_PrpD_N"/>
    <property type="match status" value="1"/>
</dbReference>
<dbReference type="Pfam" id="PF19305">
    <property type="entry name" value="MmgE_PrpD_C"/>
    <property type="match status" value="1"/>
</dbReference>
<dbReference type="STRING" id="1300347.I601_2112"/>
<dbReference type="GO" id="GO:0016829">
    <property type="term" value="F:lyase activity"/>
    <property type="evidence" value="ECO:0007669"/>
    <property type="project" value="InterPro"/>
</dbReference>
<evidence type="ECO:0000256" key="1">
    <source>
        <dbReference type="ARBA" id="ARBA00006174"/>
    </source>
</evidence>
<organism evidence="4 5">
    <name type="scientific">Nocardioides dokdonensis FR1436</name>
    <dbReference type="NCBI Taxonomy" id="1300347"/>
    <lineage>
        <taxon>Bacteria</taxon>
        <taxon>Bacillati</taxon>
        <taxon>Actinomycetota</taxon>
        <taxon>Actinomycetes</taxon>
        <taxon>Propionibacteriales</taxon>
        <taxon>Nocardioidaceae</taxon>
        <taxon>Nocardioides</taxon>
    </lineage>
</organism>
<proteinExistence type="inferred from homology"/>
<dbReference type="AlphaFoldDB" id="A0A1A9GJM2"/>
<dbReference type="PANTHER" id="PTHR16943:SF8">
    <property type="entry name" value="2-METHYLCITRATE DEHYDRATASE"/>
    <property type="match status" value="1"/>
</dbReference>
<dbReference type="InterPro" id="IPR036148">
    <property type="entry name" value="MmgE/PrpD_sf"/>
</dbReference>
<protein>
    <submittedName>
        <fullName evidence="4">MmgE/PrpD family protein</fullName>
    </submittedName>
</protein>
<dbReference type="KEGG" id="ndk:I601_2112"/>
<dbReference type="InterPro" id="IPR042188">
    <property type="entry name" value="MmgE/PrpD_sf_2"/>
</dbReference>
<dbReference type="InterPro" id="IPR005656">
    <property type="entry name" value="MmgE_PrpD"/>
</dbReference>
<name>A0A1A9GJM2_9ACTN</name>
<dbReference type="EMBL" id="CP015079">
    <property type="protein sequence ID" value="ANH38537.1"/>
    <property type="molecule type" value="Genomic_DNA"/>
</dbReference>
<evidence type="ECO:0000259" key="2">
    <source>
        <dbReference type="Pfam" id="PF03972"/>
    </source>
</evidence>
<feature type="domain" description="MmgE/PrpD C-terminal" evidence="3">
    <location>
        <begin position="276"/>
        <end position="436"/>
    </location>
</feature>
<evidence type="ECO:0000313" key="5">
    <source>
        <dbReference type="Proteomes" id="UP000077868"/>
    </source>
</evidence>
<dbReference type="InterPro" id="IPR045336">
    <property type="entry name" value="MmgE_PrpD_N"/>
</dbReference>
<evidence type="ECO:0000313" key="4">
    <source>
        <dbReference type="EMBL" id="ANH38537.1"/>
    </source>
</evidence>
<sequence length="462" mass="48031">MRTDESFLLPERCAVAVAGLAEWATAAYRSSSDPATQRRVRFLLTDLVGVTVAGMRTPEMRRLLEVWPRPAGTAPLIGTAETCDPETGAFLAAVAACMLELDEGNKHAAGHPAAHVVFTAVAAAQLSPEAISGPQLMTAVAVGYEVAARFGRATTTATGWHPHGHWGATGAAAAAALLLGASPAQVAAAIDSSTGLMQVTPWGTVLSGDFTRNLWIAGAGGAGLRAARLAMAGLAENVGNAQHSLGGLVGELDLEALGAGLGEEPLLVTQGYLKQHASCSYTHSAVDLVASLRAARPWHETDVATVRVRTHSLARPLLARHPRTRLAAMFSLPFVVANAVVNGRVDPATMQPGTREFLAAEAFSERVEVEIDADLDAHLPERRITEVVLGFHDGSTLGLAQPNPVGDADHFPLDDGALREKMRALIGAGAAADVEDAVAAIAASHDVVRALASLHRVGGPRV</sequence>
<reference evidence="4 5" key="1">
    <citation type="submission" date="2016-03" db="EMBL/GenBank/DDBJ databases">
        <title>Complete genome sequence of a soil Actinobacterium, Nocardioides dokdonensis FR1436.</title>
        <authorList>
            <person name="Kwon S.-K."/>
            <person name="Kim K."/>
            <person name="Kim J.F."/>
        </authorList>
    </citation>
    <scope>NUCLEOTIDE SEQUENCE [LARGE SCALE GENOMIC DNA]</scope>
    <source>
        <strain evidence="4 5">FR1436</strain>
    </source>
</reference>
<dbReference type="Gene3D" id="1.10.4100.10">
    <property type="entry name" value="2-methylcitrate dehydratase PrpD"/>
    <property type="match status" value="1"/>
</dbReference>
<feature type="domain" description="MmgE/PrpD N-terminal" evidence="2">
    <location>
        <begin position="20"/>
        <end position="234"/>
    </location>
</feature>
<evidence type="ECO:0000259" key="3">
    <source>
        <dbReference type="Pfam" id="PF19305"/>
    </source>
</evidence>
<dbReference type="OrthoDB" id="3781756at2"/>
<accession>A0A1A9GJM2</accession>
<keyword evidence="5" id="KW-1185">Reference proteome</keyword>
<dbReference type="InterPro" id="IPR042183">
    <property type="entry name" value="MmgE/PrpD_sf_1"/>
</dbReference>
<dbReference type="Proteomes" id="UP000077868">
    <property type="component" value="Chromosome"/>
</dbReference>
<gene>
    <name evidence="4" type="ORF">I601_2112</name>
</gene>
<dbReference type="PATRIC" id="fig|1300347.3.peg.2107"/>
<dbReference type="SUPFAM" id="SSF103378">
    <property type="entry name" value="2-methylcitrate dehydratase PrpD"/>
    <property type="match status" value="1"/>
</dbReference>
<dbReference type="InterPro" id="IPR045337">
    <property type="entry name" value="MmgE_PrpD_C"/>
</dbReference>
<dbReference type="Gene3D" id="3.30.1330.120">
    <property type="entry name" value="2-methylcitrate dehydratase PrpD"/>
    <property type="match status" value="1"/>
</dbReference>
<dbReference type="PANTHER" id="PTHR16943">
    <property type="entry name" value="2-METHYLCITRATE DEHYDRATASE-RELATED"/>
    <property type="match status" value="1"/>
</dbReference>